<accession>A0A0M6WCF1</accession>
<keyword evidence="1" id="KW-0812">Transmembrane</keyword>
<dbReference type="EMBL" id="CVRS01000016">
    <property type="protein sequence ID" value="CRL33610.1"/>
    <property type="molecule type" value="Genomic_DNA"/>
</dbReference>
<evidence type="ECO:0000256" key="1">
    <source>
        <dbReference type="SAM" id="Phobius"/>
    </source>
</evidence>
<keyword evidence="1" id="KW-1133">Transmembrane helix</keyword>
<protein>
    <submittedName>
        <fullName evidence="2">Uncharacterized protein</fullName>
    </submittedName>
</protein>
<dbReference type="AlphaFoldDB" id="A0A0M6WCF1"/>
<keyword evidence="3" id="KW-1185">Reference proteome</keyword>
<keyword evidence="1" id="KW-0472">Membrane</keyword>
<gene>
    <name evidence="2" type="ORF">RIL183_02541</name>
</gene>
<dbReference type="STRING" id="360807.ERS852392_00782"/>
<feature type="transmembrane region" description="Helical" evidence="1">
    <location>
        <begin position="51"/>
        <end position="73"/>
    </location>
</feature>
<evidence type="ECO:0000313" key="3">
    <source>
        <dbReference type="Proteomes" id="UP000049828"/>
    </source>
</evidence>
<proteinExistence type="predicted"/>
<reference evidence="3" key="1">
    <citation type="submission" date="2015-05" db="EMBL/GenBank/DDBJ databases">
        <authorList>
            <consortium name="Pathogen Informatics"/>
        </authorList>
    </citation>
    <scope>NUCLEOTIDE SEQUENCE [LARGE SCALE GENOMIC DNA]</scope>
    <source>
        <strain evidence="3">L1-83</strain>
    </source>
</reference>
<name>A0A0M6WCF1_9FIRM</name>
<sequence length="272" mass="31810">MNMSLDLESRCKHENKKKKSKYLIYNENTKLLEVKADTKSKFQTFLERKKIYFETVMMLALSIAGVIVSIVSVKVAMVANDISLNEQRIEDLEKQPAFILDIEADEDKMKYVIKNVGGDIKYGNVFGDVVLIVAVYDEQYDYLGKGYILLGGYLEKDFSTYDFETNSFEMYSTLEPKPVTQWVDKIQEIIIEQGFFCGIECTEYFDFMYTDYKQEMIKKTMVVQGEIIKDIENTGDYEFKIRVDIDDLENEQICSEIKEQLEHLVRYNSVYN</sequence>
<organism evidence="2 3">
    <name type="scientific">Roseburia inulinivorans</name>
    <dbReference type="NCBI Taxonomy" id="360807"/>
    <lineage>
        <taxon>Bacteria</taxon>
        <taxon>Bacillati</taxon>
        <taxon>Bacillota</taxon>
        <taxon>Clostridia</taxon>
        <taxon>Lachnospirales</taxon>
        <taxon>Lachnospiraceae</taxon>
        <taxon>Roseburia</taxon>
    </lineage>
</organism>
<evidence type="ECO:0000313" key="2">
    <source>
        <dbReference type="EMBL" id="CRL33610.1"/>
    </source>
</evidence>
<dbReference type="Proteomes" id="UP000049828">
    <property type="component" value="Unassembled WGS sequence"/>
</dbReference>